<evidence type="ECO:0000313" key="2">
    <source>
        <dbReference type="EMBL" id="CAK7269596.1"/>
    </source>
</evidence>
<proteinExistence type="predicted"/>
<name>A0ABP0DS13_9PEZI</name>
<keyword evidence="3" id="KW-1185">Reference proteome</keyword>
<sequence>MPPNLLSSPSSGRSKWSNTAWRFFQAFFLLAIVFSCIRLTPALPAITGFDASNDSPDIASVGPTVYMIRHGEKPDEGNGLDTEGLKRAKCLRTLFGASGKYNIGYVMAQQPKSNGKRRRPLDTVKPLARDLGLKVDTSCDRDDMDCVVKIITGYKGPGNILLCWEHERLTDIATALGVKNPPTYPWDSFDLIWTLPYRYKAVTRIKSEKCPKLDKR</sequence>
<evidence type="ECO:0000313" key="3">
    <source>
        <dbReference type="Proteomes" id="UP001642502"/>
    </source>
</evidence>
<protein>
    <recommendedName>
        <fullName evidence="4">Phosphoglycerate mutase family protein</fullName>
    </recommendedName>
</protein>
<feature type="transmembrane region" description="Helical" evidence="1">
    <location>
        <begin position="20"/>
        <end position="39"/>
    </location>
</feature>
<gene>
    <name evidence="2" type="ORF">SEPCBS119000_003651</name>
</gene>
<dbReference type="Proteomes" id="UP001642502">
    <property type="component" value="Unassembled WGS sequence"/>
</dbReference>
<comment type="caution">
    <text evidence="2">The sequence shown here is derived from an EMBL/GenBank/DDBJ whole genome shotgun (WGS) entry which is preliminary data.</text>
</comment>
<keyword evidence="1" id="KW-0472">Membrane</keyword>
<evidence type="ECO:0000256" key="1">
    <source>
        <dbReference type="SAM" id="Phobius"/>
    </source>
</evidence>
<accession>A0ABP0DS13</accession>
<keyword evidence="1" id="KW-0812">Transmembrane</keyword>
<organism evidence="2 3">
    <name type="scientific">Sporothrix epigloea</name>
    <dbReference type="NCBI Taxonomy" id="1892477"/>
    <lineage>
        <taxon>Eukaryota</taxon>
        <taxon>Fungi</taxon>
        <taxon>Dikarya</taxon>
        <taxon>Ascomycota</taxon>
        <taxon>Pezizomycotina</taxon>
        <taxon>Sordariomycetes</taxon>
        <taxon>Sordariomycetidae</taxon>
        <taxon>Ophiostomatales</taxon>
        <taxon>Ophiostomataceae</taxon>
        <taxon>Sporothrix</taxon>
    </lineage>
</organism>
<reference evidence="2 3" key="1">
    <citation type="submission" date="2024-01" db="EMBL/GenBank/DDBJ databases">
        <authorList>
            <person name="Allen C."/>
            <person name="Tagirdzhanova G."/>
        </authorList>
    </citation>
    <scope>NUCLEOTIDE SEQUENCE [LARGE SCALE GENOMIC DNA]</scope>
    <source>
        <strain evidence="2 3">CBS 119000</strain>
    </source>
</reference>
<evidence type="ECO:0008006" key="4">
    <source>
        <dbReference type="Google" id="ProtNLM"/>
    </source>
</evidence>
<keyword evidence="1" id="KW-1133">Transmembrane helix</keyword>
<dbReference type="EMBL" id="CAWUON010000049">
    <property type="protein sequence ID" value="CAK7269596.1"/>
    <property type="molecule type" value="Genomic_DNA"/>
</dbReference>